<evidence type="ECO:0000313" key="6">
    <source>
        <dbReference type="EMBL" id="EPB77185.1"/>
    </source>
</evidence>
<dbReference type="InterPro" id="IPR004842">
    <property type="entry name" value="SLC12A_fam"/>
</dbReference>
<evidence type="ECO:0000256" key="2">
    <source>
        <dbReference type="ARBA" id="ARBA00022692"/>
    </source>
</evidence>
<evidence type="ECO:0000256" key="4">
    <source>
        <dbReference type="ARBA" id="ARBA00023136"/>
    </source>
</evidence>
<proteinExistence type="predicted"/>
<keyword evidence="3" id="KW-1133">Transmembrane helix</keyword>
<evidence type="ECO:0000256" key="3">
    <source>
        <dbReference type="ARBA" id="ARBA00022989"/>
    </source>
</evidence>
<dbReference type="PANTHER" id="PTHR11827">
    <property type="entry name" value="SOLUTE CARRIER FAMILY 12, CATION COTRANSPORTERS"/>
    <property type="match status" value="1"/>
</dbReference>
<dbReference type="Pfam" id="PF03522">
    <property type="entry name" value="SLC12"/>
    <property type="match status" value="2"/>
</dbReference>
<dbReference type="PANTHER" id="PTHR11827:SF7">
    <property type="entry name" value="SOLUTE CARRIER FAMILY 12 PROTEIN B0303.11"/>
    <property type="match status" value="1"/>
</dbReference>
<keyword evidence="7" id="KW-1185">Reference proteome</keyword>
<dbReference type="EMBL" id="KE124843">
    <property type="protein sequence ID" value="EPB77185.1"/>
    <property type="molecule type" value="Genomic_DNA"/>
</dbReference>
<dbReference type="Proteomes" id="UP000054495">
    <property type="component" value="Unassembled WGS sequence"/>
</dbReference>
<gene>
    <name evidence="6" type="ORF">ANCCEY_03711</name>
</gene>
<dbReference type="GO" id="GO:0055078">
    <property type="term" value="P:sodium ion homeostasis"/>
    <property type="evidence" value="ECO:0007669"/>
    <property type="project" value="TreeGrafter"/>
</dbReference>
<evidence type="ECO:0000256" key="1">
    <source>
        <dbReference type="ARBA" id="ARBA00004141"/>
    </source>
</evidence>
<accession>A0A0D6LYP0</accession>
<comment type="subcellular location">
    <subcellularLocation>
        <location evidence="1">Membrane</location>
        <topology evidence="1">Multi-pass membrane protein</topology>
    </subcellularLocation>
</comment>
<keyword evidence="2" id="KW-0812">Transmembrane</keyword>
<dbReference type="AlphaFoldDB" id="A0A0D6LYP0"/>
<feature type="domain" description="SLC12A transporter C-terminal" evidence="5">
    <location>
        <begin position="21"/>
        <end position="73"/>
    </location>
</feature>
<dbReference type="InterPro" id="IPR018491">
    <property type="entry name" value="SLC12_C"/>
</dbReference>
<dbReference type="GO" id="GO:0016020">
    <property type="term" value="C:membrane"/>
    <property type="evidence" value="ECO:0007669"/>
    <property type="project" value="UniProtKB-SubCell"/>
</dbReference>
<feature type="domain" description="SLC12A transporter C-terminal" evidence="5">
    <location>
        <begin position="83"/>
        <end position="187"/>
    </location>
</feature>
<evidence type="ECO:0000259" key="5">
    <source>
        <dbReference type="Pfam" id="PF03522"/>
    </source>
</evidence>
<reference evidence="6 7" key="1">
    <citation type="submission" date="2013-05" db="EMBL/GenBank/DDBJ databases">
        <title>Draft genome of the parasitic nematode Anyclostoma ceylanicum.</title>
        <authorList>
            <person name="Mitreva M."/>
        </authorList>
    </citation>
    <scope>NUCLEOTIDE SEQUENCE [LARGE SCALE GENOMIC DNA]</scope>
</reference>
<keyword evidence="4" id="KW-0472">Membrane</keyword>
<dbReference type="GO" id="GO:0055064">
    <property type="term" value="P:chloride ion homeostasis"/>
    <property type="evidence" value="ECO:0007669"/>
    <property type="project" value="TreeGrafter"/>
</dbReference>
<dbReference type="GO" id="GO:1990573">
    <property type="term" value="P:potassium ion import across plasma membrane"/>
    <property type="evidence" value="ECO:0007669"/>
    <property type="project" value="TreeGrafter"/>
</dbReference>
<dbReference type="GO" id="GO:0055075">
    <property type="term" value="P:potassium ion homeostasis"/>
    <property type="evidence" value="ECO:0007669"/>
    <property type="project" value="TreeGrafter"/>
</dbReference>
<protein>
    <recommendedName>
        <fullName evidence="5">SLC12A transporter C-terminal domain-containing protein</fullName>
    </recommendedName>
</protein>
<sequence>MLSTIFPIDKKFRVGNAAISDSSVTTHSILTKTASRGATIDVWWLSDDGGLTLLVPYLLTQSKSYLEVRLAIMMFVPGLVQRIQGARLRVFTIAAEGTSISTEEERMASLLQKFRIQYTYLHVVAAINQPRKETVDQFYKSLEPYVGDEEGMMSESELTTMQNKTARFIGTGTLLRDYSSKADLVVVWNILAINGTNQDEH</sequence>
<dbReference type="GO" id="GO:0006884">
    <property type="term" value="P:cell volume homeostasis"/>
    <property type="evidence" value="ECO:0007669"/>
    <property type="project" value="TreeGrafter"/>
</dbReference>
<organism evidence="6 7">
    <name type="scientific">Ancylostoma ceylanicum</name>
    <dbReference type="NCBI Taxonomy" id="53326"/>
    <lineage>
        <taxon>Eukaryota</taxon>
        <taxon>Metazoa</taxon>
        <taxon>Ecdysozoa</taxon>
        <taxon>Nematoda</taxon>
        <taxon>Chromadorea</taxon>
        <taxon>Rhabditida</taxon>
        <taxon>Rhabditina</taxon>
        <taxon>Rhabditomorpha</taxon>
        <taxon>Strongyloidea</taxon>
        <taxon>Ancylostomatidae</taxon>
        <taxon>Ancylostomatinae</taxon>
        <taxon>Ancylostoma</taxon>
    </lineage>
</organism>
<dbReference type="GO" id="GO:0008511">
    <property type="term" value="F:sodium:potassium:chloride symporter activity"/>
    <property type="evidence" value="ECO:0007669"/>
    <property type="project" value="TreeGrafter"/>
</dbReference>
<evidence type="ECO:0000313" key="7">
    <source>
        <dbReference type="Proteomes" id="UP000054495"/>
    </source>
</evidence>
<name>A0A0D6LYP0_9BILA</name>